<dbReference type="EMBL" id="ML735238">
    <property type="protein sequence ID" value="KAE8392278.1"/>
    <property type="molecule type" value="Genomic_DNA"/>
</dbReference>
<evidence type="ECO:0000256" key="5">
    <source>
        <dbReference type="ARBA" id="ARBA00023295"/>
    </source>
</evidence>
<protein>
    <submittedName>
        <fullName evidence="7">Glycoside hydrolase superfamily</fullName>
    </submittedName>
</protein>
<dbReference type="InterPro" id="IPR036962">
    <property type="entry name" value="Glyco_hydro_3_N_sf"/>
</dbReference>
<organism evidence="7">
    <name type="scientific">Petromyces alliaceus</name>
    <name type="common">Aspergillus alliaceus</name>
    <dbReference type="NCBI Taxonomy" id="209559"/>
    <lineage>
        <taxon>Eukaryota</taxon>
        <taxon>Fungi</taxon>
        <taxon>Dikarya</taxon>
        <taxon>Ascomycota</taxon>
        <taxon>Pezizomycotina</taxon>
        <taxon>Eurotiomycetes</taxon>
        <taxon>Eurotiomycetidae</taxon>
        <taxon>Eurotiales</taxon>
        <taxon>Aspergillaceae</taxon>
        <taxon>Aspergillus</taxon>
        <taxon>Aspergillus subgen. Circumdati</taxon>
    </lineage>
</organism>
<name>A0A5N7CER2_PETAA</name>
<comment type="similarity">
    <text evidence="1">Belongs to the glycosyl hydrolase 3 family.</text>
</comment>
<dbReference type="Pfam" id="PF00933">
    <property type="entry name" value="Glyco_hydro_3"/>
    <property type="match status" value="1"/>
</dbReference>
<keyword evidence="5" id="KW-0326">Glycosidase</keyword>
<dbReference type="Gene3D" id="3.40.50.1700">
    <property type="entry name" value="Glycoside hydrolase family 3 C-terminal domain"/>
    <property type="match status" value="1"/>
</dbReference>
<dbReference type="OrthoDB" id="4215304at2759"/>
<keyword evidence="4" id="KW-0119">Carbohydrate metabolism</keyword>
<keyword evidence="3" id="KW-0325">Glycoprotein</keyword>
<accession>A0A5N7CER2</accession>
<evidence type="ECO:0000256" key="2">
    <source>
        <dbReference type="ARBA" id="ARBA00022801"/>
    </source>
</evidence>
<evidence type="ECO:0000256" key="3">
    <source>
        <dbReference type="ARBA" id="ARBA00023180"/>
    </source>
</evidence>
<keyword evidence="2 7" id="KW-0378">Hydrolase</keyword>
<dbReference type="AlphaFoldDB" id="A0A5N7CER2"/>
<dbReference type="Proteomes" id="UP000326877">
    <property type="component" value="Unassembled WGS sequence"/>
</dbReference>
<evidence type="ECO:0000256" key="4">
    <source>
        <dbReference type="ARBA" id="ARBA00023277"/>
    </source>
</evidence>
<evidence type="ECO:0000256" key="1">
    <source>
        <dbReference type="ARBA" id="ARBA00005336"/>
    </source>
</evidence>
<dbReference type="PANTHER" id="PTHR30480">
    <property type="entry name" value="BETA-HEXOSAMINIDASE-RELATED"/>
    <property type="match status" value="1"/>
</dbReference>
<dbReference type="InterPro" id="IPR050226">
    <property type="entry name" value="NagZ_Beta-hexosaminidase"/>
</dbReference>
<dbReference type="PANTHER" id="PTHR30480:SF8">
    <property type="entry name" value="PUTATIVE (AFU_ORTHOLOGUE AFUA_8G04060)-RELATED"/>
    <property type="match status" value="1"/>
</dbReference>
<gene>
    <name evidence="7" type="ORF">BDV23DRAFT_56661</name>
</gene>
<feature type="domain" description="Glycoside hydrolase family 3 N-terminal" evidence="6">
    <location>
        <begin position="37"/>
        <end position="345"/>
    </location>
</feature>
<dbReference type="GO" id="GO:0004553">
    <property type="term" value="F:hydrolase activity, hydrolyzing O-glycosyl compounds"/>
    <property type="evidence" value="ECO:0007669"/>
    <property type="project" value="InterPro"/>
</dbReference>
<dbReference type="InterPro" id="IPR017853">
    <property type="entry name" value="GH"/>
</dbReference>
<dbReference type="InterPro" id="IPR036881">
    <property type="entry name" value="Glyco_hydro_3_C_sf"/>
</dbReference>
<proteinExistence type="inferred from homology"/>
<sequence length="704" mass="76439">MDWGVRPELRSTNNMGEHDLQRVLGNLFLIGFEGTVLTQELRGLIESHFVGAILLTSKNLKSGDQATHLISSLQWCAYAAGHERPLLIAIDQENGSLNSLVDESITQFPSAMGMAANGSPSLTRQVATASASELSCVGVNWILGPVLDVLSASRASPLGVRAFGDDPITVLTHGLETVHGFKKARVACCGKHFPSYGDVEFVDGTEFSLPSMATTMDSLRNRAFIPFQACAQAGLDAILVGGCTLNIDGKAVNHACLESSVVTDILRHECQFGGVVLSECLAMEALCQDIGISQGATMAIKAGCDMVMLCRTYQSQLEGLAAVKLAVQDGSVPLQVIMESNNRINAMKDGCTSWERALSPQGPVRLTSLSKDHLILSDQVYRGAISLVRDTVGNLLRIRNIPADKEVLLLTPLVGLFASTATRAVPKDLVAAPRVSRLAPGEDTFQSFGAFLAHQLRVRLIHTSYSSNGVRPVHEQLISRSSAVIILTADATRNTSQYGVTKLVNMQCRYQTYEGRQKPVVVVALSSPHDFLTDNDIHTYICTYDFTTPSLNNLALLLAGKLNSTKIPPLALARQASPNNLRRTNEPMNATWLVEPYDDIRDRSALERLWSRIPVTQLPSTLSPVDGFPGKKCFVVRNSTMMTILGIVVISIFESRPDGQIEIVLVDPDRKGFGIENSLHEHALSYLASVRSLSGVSIRQPYYP</sequence>
<dbReference type="GO" id="GO:0005975">
    <property type="term" value="P:carbohydrate metabolic process"/>
    <property type="evidence" value="ECO:0007669"/>
    <property type="project" value="InterPro"/>
</dbReference>
<dbReference type="Gene3D" id="3.20.20.300">
    <property type="entry name" value="Glycoside hydrolase, family 3, N-terminal domain"/>
    <property type="match status" value="1"/>
</dbReference>
<dbReference type="InterPro" id="IPR001764">
    <property type="entry name" value="Glyco_hydro_3_N"/>
</dbReference>
<evidence type="ECO:0000259" key="6">
    <source>
        <dbReference type="Pfam" id="PF00933"/>
    </source>
</evidence>
<evidence type="ECO:0000313" key="7">
    <source>
        <dbReference type="EMBL" id="KAE8392278.1"/>
    </source>
</evidence>
<dbReference type="SUPFAM" id="SSF51445">
    <property type="entry name" value="(Trans)glycosidases"/>
    <property type="match status" value="1"/>
</dbReference>
<reference evidence="7" key="1">
    <citation type="submission" date="2019-04" db="EMBL/GenBank/DDBJ databases">
        <title>Friends and foes A comparative genomics studyof 23 Aspergillus species from section Flavi.</title>
        <authorList>
            <consortium name="DOE Joint Genome Institute"/>
            <person name="Kjaerbolling I."/>
            <person name="Vesth T."/>
            <person name="Frisvad J.C."/>
            <person name="Nybo J.L."/>
            <person name="Theobald S."/>
            <person name="Kildgaard S."/>
            <person name="Isbrandt T."/>
            <person name="Kuo A."/>
            <person name="Sato A."/>
            <person name="Lyhne E.K."/>
            <person name="Kogle M.E."/>
            <person name="Wiebenga A."/>
            <person name="Kun R.S."/>
            <person name="Lubbers R.J."/>
            <person name="Makela M.R."/>
            <person name="Barry K."/>
            <person name="Chovatia M."/>
            <person name="Clum A."/>
            <person name="Daum C."/>
            <person name="Haridas S."/>
            <person name="He G."/>
            <person name="LaButti K."/>
            <person name="Lipzen A."/>
            <person name="Mondo S."/>
            <person name="Riley R."/>
            <person name="Salamov A."/>
            <person name="Simmons B.A."/>
            <person name="Magnuson J.K."/>
            <person name="Henrissat B."/>
            <person name="Mortensen U.H."/>
            <person name="Larsen T.O."/>
            <person name="Devries R.P."/>
            <person name="Grigoriev I.V."/>
            <person name="Machida M."/>
            <person name="Baker S.E."/>
            <person name="Andersen M.R."/>
        </authorList>
    </citation>
    <scope>NUCLEOTIDE SEQUENCE [LARGE SCALE GENOMIC DNA]</scope>
    <source>
        <strain evidence="7">IBT 14317</strain>
    </source>
</reference>
<dbReference type="GO" id="GO:0009254">
    <property type="term" value="P:peptidoglycan turnover"/>
    <property type="evidence" value="ECO:0007669"/>
    <property type="project" value="TreeGrafter"/>
</dbReference>